<evidence type="ECO:0000313" key="1">
    <source>
        <dbReference type="EMBL" id="PKQ68910.1"/>
    </source>
</evidence>
<name>A0A2N3IF24_9BACT</name>
<dbReference type="EMBL" id="NKXO01000022">
    <property type="protein sequence ID" value="PKQ68910.1"/>
    <property type="molecule type" value="Genomic_DNA"/>
</dbReference>
<comment type="caution">
    <text evidence="1">The sequence shown here is derived from an EMBL/GenBank/DDBJ whole genome shotgun (WGS) entry which is preliminary data.</text>
</comment>
<organism evidence="1 2">
    <name type="scientific">Raineya orbicola</name>
    <dbReference type="NCBI Taxonomy" id="2016530"/>
    <lineage>
        <taxon>Bacteria</taxon>
        <taxon>Pseudomonadati</taxon>
        <taxon>Bacteroidota</taxon>
        <taxon>Cytophagia</taxon>
        <taxon>Cytophagales</taxon>
        <taxon>Raineyaceae</taxon>
        <taxon>Raineya</taxon>
    </lineage>
</organism>
<dbReference type="RefSeq" id="WP_133121539.1">
    <property type="nucleotide sequence ID" value="NZ_NKXO01000022.1"/>
</dbReference>
<reference evidence="1 2" key="1">
    <citation type="submission" date="2017-06" db="EMBL/GenBank/DDBJ databases">
        <title>Raineya orbicola gen. nov., sp. nov. a slightly thermophilic bacterium of the phylum Bacteroidetes and the description of Raineyaceae fam. nov.</title>
        <authorList>
            <person name="Albuquerque L."/>
            <person name="Polonia A.R.M."/>
            <person name="Barroso C."/>
            <person name="Froufe H.J.C."/>
            <person name="Lage O."/>
            <person name="Lobo-Da-Cunha A."/>
            <person name="Egas C."/>
            <person name="Da Costa M.S."/>
        </authorList>
    </citation>
    <scope>NUCLEOTIDE SEQUENCE [LARGE SCALE GENOMIC DNA]</scope>
    <source>
        <strain evidence="1 2">SPSPC-11</strain>
    </source>
</reference>
<evidence type="ECO:0000313" key="2">
    <source>
        <dbReference type="Proteomes" id="UP000233387"/>
    </source>
</evidence>
<proteinExistence type="predicted"/>
<dbReference type="Proteomes" id="UP000233387">
    <property type="component" value="Unassembled WGS sequence"/>
</dbReference>
<dbReference type="Gene3D" id="3.30.1460.10">
    <property type="match status" value="1"/>
</dbReference>
<dbReference type="OrthoDB" id="982113at2"/>
<accession>A0A2N3IF24</accession>
<sequence length="131" mass="14770">MDIAKTLQKIADELGGSFTEYSDNNLIVTVPTSDGRFQGITTYILEHEGKKVLEIASRVCDENHEGIDYKKLLKMNQDLTYSKIVIFDGYIQLAAEVLVEHTNEVILKDIVEEVGHTADKIEFELTGKDIH</sequence>
<gene>
    <name evidence="1" type="ORF">Rain11_1565</name>
</gene>
<evidence type="ECO:0008006" key="3">
    <source>
        <dbReference type="Google" id="ProtNLM"/>
    </source>
</evidence>
<keyword evidence="2" id="KW-1185">Reference proteome</keyword>
<protein>
    <recommendedName>
        <fullName evidence="3">Bacterial sensory transduction regulator</fullName>
    </recommendedName>
</protein>
<dbReference type="AlphaFoldDB" id="A0A2N3IF24"/>